<dbReference type="GO" id="GO:0035242">
    <property type="term" value="F:protein-arginine omega-N asymmetric methyltransferase activity"/>
    <property type="evidence" value="ECO:0007669"/>
    <property type="project" value="UniProtKB-EC"/>
</dbReference>
<dbReference type="InterPro" id="IPR025799">
    <property type="entry name" value="Arg_MeTrfase"/>
</dbReference>
<dbReference type="PROSITE" id="PS51678">
    <property type="entry name" value="SAM_MT_PRMT"/>
    <property type="match status" value="1"/>
</dbReference>
<gene>
    <name evidence="14" type="ORF">NP493_522g02001</name>
</gene>
<keyword evidence="4" id="KW-0963">Cytoplasm</keyword>
<keyword evidence="5 13" id="KW-0489">Methyltransferase</keyword>
<keyword evidence="11" id="KW-0539">Nucleus</keyword>
<dbReference type="Gene3D" id="2.30.29.30">
    <property type="entry name" value="Pleckstrin-homology domain (PH domain)/Phosphotyrosine-binding domain (PTB)"/>
    <property type="match status" value="1"/>
</dbReference>
<evidence type="ECO:0000256" key="3">
    <source>
        <dbReference type="ARBA" id="ARBA00011925"/>
    </source>
</evidence>
<keyword evidence="10" id="KW-0804">Transcription</keyword>
<keyword evidence="7 13" id="KW-0949">S-adenosyl-L-methionine</keyword>
<dbReference type="InterPro" id="IPR011993">
    <property type="entry name" value="PH-like_dom_sf"/>
</dbReference>
<keyword evidence="15" id="KW-1185">Reference proteome</keyword>
<keyword evidence="6 13" id="KW-0808">Transferase</keyword>
<dbReference type="Pfam" id="PF06325">
    <property type="entry name" value="PrmA"/>
    <property type="match status" value="1"/>
</dbReference>
<proteinExistence type="predicted"/>
<evidence type="ECO:0000256" key="12">
    <source>
        <dbReference type="ARBA" id="ARBA00049086"/>
    </source>
</evidence>
<dbReference type="GO" id="GO:0005737">
    <property type="term" value="C:cytoplasm"/>
    <property type="evidence" value="ECO:0007669"/>
    <property type="project" value="UniProtKB-SubCell"/>
</dbReference>
<dbReference type="GO" id="GO:0005634">
    <property type="term" value="C:nucleus"/>
    <property type="evidence" value="ECO:0007669"/>
    <property type="project" value="UniProtKB-SubCell"/>
</dbReference>
<dbReference type="GO" id="GO:0070611">
    <property type="term" value="F:histone H3R2 methyltransferase activity"/>
    <property type="evidence" value="ECO:0007669"/>
    <property type="project" value="TreeGrafter"/>
</dbReference>
<evidence type="ECO:0000256" key="5">
    <source>
        <dbReference type="ARBA" id="ARBA00022603"/>
    </source>
</evidence>
<evidence type="ECO:0000256" key="1">
    <source>
        <dbReference type="ARBA" id="ARBA00004123"/>
    </source>
</evidence>
<evidence type="ECO:0000256" key="4">
    <source>
        <dbReference type="ARBA" id="ARBA00022490"/>
    </source>
</evidence>
<dbReference type="FunFam" id="3.40.50.150:FF:000031">
    <property type="entry name" value="Putative Histone-arginine methyltransferase CARM1"/>
    <property type="match status" value="1"/>
</dbReference>
<dbReference type="PANTHER" id="PTHR11006">
    <property type="entry name" value="PROTEIN ARGININE N-METHYLTRANSFERASE"/>
    <property type="match status" value="1"/>
</dbReference>
<dbReference type="Pfam" id="PF11531">
    <property type="entry name" value="CARM1"/>
    <property type="match status" value="1"/>
</dbReference>
<name>A0AAD9KX50_RIDPI</name>
<evidence type="ECO:0000313" key="14">
    <source>
        <dbReference type="EMBL" id="KAK2178955.1"/>
    </source>
</evidence>
<reference evidence="14" key="1">
    <citation type="journal article" date="2023" name="Mol. Biol. Evol.">
        <title>Third-Generation Sequencing Reveals the Adaptive Role of the Epigenome in Three Deep-Sea Polychaetes.</title>
        <authorList>
            <person name="Perez M."/>
            <person name="Aroh O."/>
            <person name="Sun Y."/>
            <person name="Lan Y."/>
            <person name="Juniper S.K."/>
            <person name="Young C.R."/>
            <person name="Angers B."/>
            <person name="Qian P.Y."/>
        </authorList>
    </citation>
    <scope>NUCLEOTIDE SEQUENCE</scope>
    <source>
        <strain evidence="14">R07B-5</strain>
    </source>
</reference>
<dbReference type="Gene3D" id="3.40.50.150">
    <property type="entry name" value="Vaccinia Virus protein VP39"/>
    <property type="match status" value="1"/>
</dbReference>
<evidence type="ECO:0000256" key="9">
    <source>
        <dbReference type="ARBA" id="ARBA00023015"/>
    </source>
</evidence>
<evidence type="ECO:0000256" key="13">
    <source>
        <dbReference type="PROSITE-ProRule" id="PRU01015"/>
    </source>
</evidence>
<dbReference type="Proteomes" id="UP001209878">
    <property type="component" value="Unassembled WGS sequence"/>
</dbReference>
<evidence type="ECO:0000256" key="7">
    <source>
        <dbReference type="ARBA" id="ARBA00022691"/>
    </source>
</evidence>
<evidence type="ECO:0000256" key="6">
    <source>
        <dbReference type="ARBA" id="ARBA00022679"/>
    </source>
</evidence>
<accession>A0AAD9KX50</accession>
<dbReference type="SUPFAM" id="SSF53335">
    <property type="entry name" value="S-adenosyl-L-methionine-dependent methyltransferases"/>
    <property type="match status" value="1"/>
</dbReference>
<keyword evidence="9" id="KW-0805">Transcription regulation</keyword>
<comment type="catalytic activity">
    <reaction evidence="12">
        <text>L-arginyl-[protein] + 2 S-adenosyl-L-methionine = N(omega),N(omega)-dimethyl-L-arginyl-[protein] + 2 S-adenosyl-L-homocysteine + 2 H(+)</text>
        <dbReference type="Rhea" id="RHEA:48096"/>
        <dbReference type="Rhea" id="RHEA-COMP:10532"/>
        <dbReference type="Rhea" id="RHEA-COMP:11991"/>
        <dbReference type="ChEBI" id="CHEBI:15378"/>
        <dbReference type="ChEBI" id="CHEBI:29965"/>
        <dbReference type="ChEBI" id="CHEBI:57856"/>
        <dbReference type="ChEBI" id="CHEBI:59789"/>
        <dbReference type="ChEBI" id="CHEBI:61897"/>
        <dbReference type="EC" id="2.1.1.319"/>
    </reaction>
</comment>
<dbReference type="GO" id="GO:0032259">
    <property type="term" value="P:methylation"/>
    <property type="evidence" value="ECO:0007669"/>
    <property type="project" value="UniProtKB-KW"/>
</dbReference>
<comment type="subcellular location">
    <subcellularLocation>
        <location evidence="2">Cytoplasm</location>
    </subcellularLocation>
    <subcellularLocation>
        <location evidence="1">Nucleus</location>
    </subcellularLocation>
</comment>
<keyword evidence="8" id="KW-0156">Chromatin regulator</keyword>
<dbReference type="InterPro" id="IPR029063">
    <property type="entry name" value="SAM-dependent_MTases_sf"/>
</dbReference>
<evidence type="ECO:0000256" key="11">
    <source>
        <dbReference type="ARBA" id="ARBA00023242"/>
    </source>
</evidence>
<dbReference type="PANTHER" id="PTHR11006:SF10">
    <property type="entry name" value="HISTONE-ARGININE METHYLTRANSFERASE CARMER-RELATED"/>
    <property type="match status" value="1"/>
</dbReference>
<dbReference type="CDD" id="cd02440">
    <property type="entry name" value="AdoMet_MTases"/>
    <property type="match status" value="1"/>
</dbReference>
<protein>
    <recommendedName>
        <fullName evidence="3">type I protein arginine methyltransferase</fullName>
        <ecNumber evidence="3">2.1.1.319</ecNumber>
    </recommendedName>
</protein>
<sequence length="307" mass="34670">MAMLFENVVLSSLTERGEIKQNYSTPVRLEISEEKDNRQIQVINGTSVLQVLPLDREVEVAKVGGRGIVMSSNSYSVMLVFPSTKDLTDFRQKISASISPDGSIFRERTDSASAEQYFQFYGYLSQQQNMMQDYIRTSTYQRAMLDNTLDFQDKVVLDVGAGSGILSFFAIQAGAKKVYAIEASSIAQHCETLVQSNKMYNRIVVIAGKVEEVELPEMVDIIISEPMGYMLFNERMLETFLHAKKWLKPGGKMFPTEGHLHIAPFMDEARCTQNSTQRQTSGTSRHFMVWTCPVSETLPSMNILYSQ</sequence>
<evidence type="ECO:0000256" key="2">
    <source>
        <dbReference type="ARBA" id="ARBA00004496"/>
    </source>
</evidence>
<dbReference type="EC" id="2.1.1.319" evidence="3"/>
<evidence type="ECO:0000313" key="15">
    <source>
        <dbReference type="Proteomes" id="UP001209878"/>
    </source>
</evidence>
<dbReference type="EMBL" id="JAODUO010000522">
    <property type="protein sequence ID" value="KAK2178955.1"/>
    <property type="molecule type" value="Genomic_DNA"/>
</dbReference>
<dbReference type="AlphaFoldDB" id="A0AAD9KX50"/>
<evidence type="ECO:0000256" key="10">
    <source>
        <dbReference type="ARBA" id="ARBA00023163"/>
    </source>
</evidence>
<organism evidence="14 15">
    <name type="scientific">Ridgeia piscesae</name>
    <name type="common">Tubeworm</name>
    <dbReference type="NCBI Taxonomy" id="27915"/>
    <lineage>
        <taxon>Eukaryota</taxon>
        <taxon>Metazoa</taxon>
        <taxon>Spiralia</taxon>
        <taxon>Lophotrochozoa</taxon>
        <taxon>Annelida</taxon>
        <taxon>Polychaeta</taxon>
        <taxon>Sedentaria</taxon>
        <taxon>Canalipalpata</taxon>
        <taxon>Sabellida</taxon>
        <taxon>Siboglinidae</taxon>
        <taxon>Ridgeia</taxon>
    </lineage>
</organism>
<evidence type="ECO:0000256" key="8">
    <source>
        <dbReference type="ARBA" id="ARBA00022853"/>
    </source>
</evidence>
<comment type="caution">
    <text evidence="14">The sequence shown here is derived from an EMBL/GenBank/DDBJ whole genome shotgun (WGS) entry which is preliminary data.</text>
</comment>